<evidence type="ECO:0000313" key="7">
    <source>
        <dbReference type="EMBL" id="PWA18805.1"/>
    </source>
</evidence>
<keyword evidence="5 6" id="KW-0472">Membrane</keyword>
<keyword evidence="3 6" id="KW-0812">Transmembrane</keyword>
<dbReference type="PANTHER" id="PTHR14297">
    <property type="entry name" value="MEMBRANE TRANSPORT PROTEIN XK FAMILY MEMBER"/>
    <property type="match status" value="1"/>
</dbReference>
<dbReference type="Proteomes" id="UP000250572">
    <property type="component" value="Unassembled WGS sequence"/>
</dbReference>
<feature type="transmembrane region" description="Helical" evidence="6">
    <location>
        <begin position="42"/>
        <end position="64"/>
    </location>
</feature>
<dbReference type="InterPro" id="IPR018629">
    <property type="entry name" value="XK-rel"/>
</dbReference>
<evidence type="ECO:0000256" key="3">
    <source>
        <dbReference type="ARBA" id="ARBA00022692"/>
    </source>
</evidence>
<proteinExistence type="inferred from homology"/>
<dbReference type="AlphaFoldDB" id="A0A315V622"/>
<dbReference type="InterPro" id="IPR051773">
    <property type="entry name" value="XK-related_adapter"/>
</dbReference>
<feature type="transmembrane region" description="Helical" evidence="6">
    <location>
        <begin position="163"/>
        <end position="184"/>
    </location>
</feature>
<feature type="transmembrane region" description="Helical" evidence="6">
    <location>
        <begin position="70"/>
        <end position="90"/>
    </location>
</feature>
<sequence length="316" mass="35733">MCEVAMEEQGSEITDIERCSSREENRVIVETDPRRLNPPLSVVWTTMLYCAEFITACILCKSYHKSNDVIWMSFTIVFMLVPAVLIQLTLTFIHRDLGRDRPLVLFLHLLQLGPVISKMFALEAREVLVWSGSRVVICLRLCLRNGMIRKVQFGKPVLRCAAICPFCSINIASAAVGALMGGFLCDSGMRYYTVTSRCFSFFRCFEALVVYFRADQNEEPYVTLSRKTNLEKGQEIELEIGQAERTLATHRNAFKRTAVIQAFLGSTPQLTLQLYATIQEKYMLSDRQLASKIRSMRGVSAALKSIAVSVVFTTHP</sequence>
<evidence type="ECO:0000256" key="6">
    <source>
        <dbReference type="RuleBase" id="RU910716"/>
    </source>
</evidence>
<accession>A0A315V622</accession>
<evidence type="ECO:0000256" key="4">
    <source>
        <dbReference type="ARBA" id="ARBA00022989"/>
    </source>
</evidence>
<protein>
    <recommendedName>
        <fullName evidence="6">XK-related protein</fullName>
    </recommendedName>
</protein>
<comment type="similarity">
    <text evidence="2 6">Belongs to the XK family.</text>
</comment>
<dbReference type="GO" id="GO:0005886">
    <property type="term" value="C:plasma membrane"/>
    <property type="evidence" value="ECO:0007669"/>
    <property type="project" value="UniProtKB-ARBA"/>
</dbReference>
<evidence type="ECO:0000256" key="5">
    <source>
        <dbReference type="ARBA" id="ARBA00023136"/>
    </source>
</evidence>
<keyword evidence="4 6" id="KW-1133">Transmembrane helix</keyword>
<dbReference type="PANTHER" id="PTHR14297:SF4">
    <property type="entry name" value="XK-RELATED PROTEIN 2"/>
    <property type="match status" value="1"/>
</dbReference>
<organism evidence="7 8">
    <name type="scientific">Gambusia affinis</name>
    <name type="common">Western mosquitofish</name>
    <name type="synonym">Heterandria affinis</name>
    <dbReference type="NCBI Taxonomy" id="33528"/>
    <lineage>
        <taxon>Eukaryota</taxon>
        <taxon>Metazoa</taxon>
        <taxon>Chordata</taxon>
        <taxon>Craniata</taxon>
        <taxon>Vertebrata</taxon>
        <taxon>Euteleostomi</taxon>
        <taxon>Actinopterygii</taxon>
        <taxon>Neopterygii</taxon>
        <taxon>Teleostei</taxon>
        <taxon>Neoteleostei</taxon>
        <taxon>Acanthomorphata</taxon>
        <taxon>Ovalentaria</taxon>
        <taxon>Atherinomorphae</taxon>
        <taxon>Cyprinodontiformes</taxon>
        <taxon>Poeciliidae</taxon>
        <taxon>Poeciliinae</taxon>
        <taxon>Gambusia</taxon>
    </lineage>
</organism>
<reference evidence="7 8" key="1">
    <citation type="journal article" date="2018" name="G3 (Bethesda)">
        <title>A High-Quality Reference Genome for the Invasive Mosquitofish Gambusia affinis Using a Chicago Library.</title>
        <authorList>
            <person name="Hoffberg S.L."/>
            <person name="Troendle N.J."/>
            <person name="Glenn T.C."/>
            <person name="Mahmud O."/>
            <person name="Louha S."/>
            <person name="Chalopin D."/>
            <person name="Bennetzen J.L."/>
            <person name="Mauricio R."/>
        </authorList>
    </citation>
    <scope>NUCLEOTIDE SEQUENCE [LARGE SCALE GENOMIC DNA]</scope>
    <source>
        <strain evidence="7">NE01/NJP1002.9</strain>
        <tissue evidence="7">Muscle</tissue>
    </source>
</reference>
<evidence type="ECO:0000313" key="8">
    <source>
        <dbReference type="Proteomes" id="UP000250572"/>
    </source>
</evidence>
<name>A0A315V622_GAMAF</name>
<comment type="caution">
    <text evidence="7">The sequence shown here is derived from an EMBL/GenBank/DDBJ whole genome shotgun (WGS) entry which is preliminary data.</text>
</comment>
<keyword evidence="8" id="KW-1185">Reference proteome</keyword>
<comment type="subcellular location">
    <subcellularLocation>
        <location evidence="1 6">Membrane</location>
        <topology evidence="1 6">Multi-pass membrane protein</topology>
    </subcellularLocation>
</comment>
<evidence type="ECO:0000256" key="1">
    <source>
        <dbReference type="ARBA" id="ARBA00004141"/>
    </source>
</evidence>
<evidence type="ECO:0000256" key="2">
    <source>
        <dbReference type="ARBA" id="ARBA00008789"/>
    </source>
</evidence>
<gene>
    <name evidence="7" type="ORF">CCH79_00005679</name>
</gene>
<dbReference type="Pfam" id="PF09815">
    <property type="entry name" value="XK-related"/>
    <property type="match status" value="2"/>
</dbReference>
<dbReference type="EMBL" id="NHOQ01002284">
    <property type="protein sequence ID" value="PWA18805.1"/>
    <property type="molecule type" value="Genomic_DNA"/>
</dbReference>